<dbReference type="AlphaFoldDB" id="A0A8T8I2D3"/>
<dbReference type="EMBL" id="CP072788">
    <property type="protein sequence ID" value="QTR04857.1"/>
    <property type="molecule type" value="Genomic_DNA"/>
</dbReference>
<dbReference type="Proteomes" id="UP000671828">
    <property type="component" value="Chromosome"/>
</dbReference>
<feature type="signal peptide" evidence="1">
    <location>
        <begin position="1"/>
        <end position="17"/>
    </location>
</feature>
<organism evidence="2 3">
    <name type="scientific">Saccharothrix algeriensis</name>
    <dbReference type="NCBI Taxonomy" id="173560"/>
    <lineage>
        <taxon>Bacteria</taxon>
        <taxon>Bacillati</taxon>
        <taxon>Actinomycetota</taxon>
        <taxon>Actinomycetes</taxon>
        <taxon>Pseudonocardiales</taxon>
        <taxon>Pseudonocardiaceae</taxon>
        <taxon>Saccharothrix</taxon>
    </lineage>
</organism>
<feature type="chain" id="PRO_5035884692" evidence="1">
    <location>
        <begin position="18"/>
        <end position="464"/>
    </location>
</feature>
<keyword evidence="1" id="KW-0732">Signal</keyword>
<evidence type="ECO:0000256" key="1">
    <source>
        <dbReference type="SAM" id="SignalP"/>
    </source>
</evidence>
<sequence>MLAVLLAVPLAGDVLLAAPAPGPRTCPDPVQLNVLVSAEKAEVVGGLAADFEAGSRAFGGSGCKQVDVHVAVGASAAAAVAVLGRGWPDGDLVAMGPEPHVWLPDTGWEVQEVRRALADGGRTDVELDEAGPIAYSPLVLGVPAARAAREPAFRWRDVAAFRPLAVIDADATGAGLAAAVALARAQLGVTDVDRAALRGPGAARRLRDAALLTAPSGAEVCPAADRAVLASEKAVRDLGCLAPLYPVDGTLHLDHPFVAVHRVNLPRNARRDRVVGLFLAHVRSPESQGALRRAGFRDRGGVAEPPDGIRPARRPRLPVEADTDAVRAAWRAANRTTRVVLAVDGSERATRLADRLAERVAPRGEVLRLDFAPADLAGVVERAVREHGADQPVVVLSGDVRPAGPGAGPAAPVTVLGVGPAAGACAEGSQLGAFRAAYRGDCYEEPDADRALDLVAGGLWGPDG</sequence>
<evidence type="ECO:0000313" key="3">
    <source>
        <dbReference type="Proteomes" id="UP000671828"/>
    </source>
</evidence>
<dbReference type="Pfam" id="PF13531">
    <property type="entry name" value="SBP_bac_11"/>
    <property type="match status" value="1"/>
</dbReference>
<evidence type="ECO:0000313" key="2">
    <source>
        <dbReference type="EMBL" id="QTR04857.1"/>
    </source>
</evidence>
<accession>A0A8T8I2D3</accession>
<reference evidence="2" key="1">
    <citation type="submission" date="2021-04" db="EMBL/GenBank/DDBJ databases">
        <title>Saccharothrix algeriensis WGS.</title>
        <authorList>
            <person name="Stuskova K."/>
            <person name="Hakalova E."/>
            <person name="Tebbal A.B."/>
            <person name="Eichmeier A."/>
        </authorList>
    </citation>
    <scope>NUCLEOTIDE SEQUENCE</scope>
    <source>
        <strain evidence="2">NRRL B-24137</strain>
    </source>
</reference>
<name>A0A8T8I2D3_9PSEU</name>
<gene>
    <name evidence="2" type="ORF">J7S33_08775</name>
</gene>
<proteinExistence type="predicted"/>
<protein>
    <submittedName>
        <fullName evidence="2">Substrate-binding domain-containing protein</fullName>
    </submittedName>
</protein>
<dbReference type="SUPFAM" id="SSF53850">
    <property type="entry name" value="Periplasmic binding protein-like II"/>
    <property type="match status" value="1"/>
</dbReference>